<proteinExistence type="predicted"/>
<dbReference type="EMBL" id="PDCK01000044">
    <property type="protein sequence ID" value="PRQ24823.1"/>
    <property type="molecule type" value="Genomic_DNA"/>
</dbReference>
<evidence type="ECO:0000256" key="3">
    <source>
        <dbReference type="ARBA" id="ARBA00022833"/>
    </source>
</evidence>
<accession>A0A2P6PSB3</accession>
<dbReference type="InterPro" id="IPR045174">
    <property type="entry name" value="Dof"/>
</dbReference>
<evidence type="ECO:0000313" key="12">
    <source>
        <dbReference type="EMBL" id="PRQ24823.1"/>
    </source>
</evidence>
<keyword evidence="13" id="KW-1185">Reference proteome</keyword>
<dbReference type="GO" id="GO:0005634">
    <property type="term" value="C:nucleus"/>
    <property type="evidence" value="ECO:0007669"/>
    <property type="project" value="UniProtKB-SubCell"/>
</dbReference>
<feature type="domain" description="Dof-type" evidence="11">
    <location>
        <begin position="34"/>
        <end position="88"/>
    </location>
</feature>
<evidence type="ECO:0000259" key="11">
    <source>
        <dbReference type="PROSITE" id="PS50884"/>
    </source>
</evidence>
<evidence type="ECO:0000256" key="6">
    <source>
        <dbReference type="ARBA" id="ARBA00023163"/>
    </source>
</evidence>
<reference evidence="12 13" key="1">
    <citation type="journal article" date="2018" name="Nat. Genet.">
        <title>The Rosa genome provides new insights in the design of modern roses.</title>
        <authorList>
            <person name="Bendahmane M."/>
        </authorList>
    </citation>
    <scope>NUCLEOTIDE SEQUENCE [LARGE SCALE GENOMIC DNA]</scope>
    <source>
        <strain evidence="13">cv. Old Blush</strain>
    </source>
</reference>
<dbReference type="PROSITE" id="PS01361">
    <property type="entry name" value="ZF_DOF_1"/>
    <property type="match status" value="1"/>
</dbReference>
<evidence type="ECO:0000256" key="2">
    <source>
        <dbReference type="ARBA" id="ARBA00022771"/>
    </source>
</evidence>
<dbReference type="InterPro" id="IPR003851">
    <property type="entry name" value="Znf_Dof"/>
</dbReference>
<keyword evidence="1 9" id="KW-0479">Metal-binding</keyword>
<protein>
    <recommendedName>
        <fullName evidence="9">Dof zinc finger protein</fullName>
    </recommendedName>
</protein>
<keyword evidence="6 9" id="KW-0804">Transcription</keyword>
<dbReference type="PANTHER" id="PTHR31992">
    <property type="entry name" value="DOF ZINC FINGER PROTEIN DOF1.4-RELATED"/>
    <property type="match status" value="1"/>
</dbReference>
<dbReference type="AlphaFoldDB" id="A0A2P6PSB3"/>
<organism evidence="12 13">
    <name type="scientific">Rosa chinensis</name>
    <name type="common">China rose</name>
    <dbReference type="NCBI Taxonomy" id="74649"/>
    <lineage>
        <taxon>Eukaryota</taxon>
        <taxon>Viridiplantae</taxon>
        <taxon>Streptophyta</taxon>
        <taxon>Embryophyta</taxon>
        <taxon>Tracheophyta</taxon>
        <taxon>Spermatophyta</taxon>
        <taxon>Magnoliopsida</taxon>
        <taxon>eudicotyledons</taxon>
        <taxon>Gunneridae</taxon>
        <taxon>Pentapetalae</taxon>
        <taxon>rosids</taxon>
        <taxon>fabids</taxon>
        <taxon>Rosales</taxon>
        <taxon>Rosaceae</taxon>
        <taxon>Rosoideae</taxon>
        <taxon>Rosoideae incertae sedis</taxon>
        <taxon>Rosa</taxon>
    </lineage>
</organism>
<evidence type="ECO:0000256" key="7">
    <source>
        <dbReference type="ARBA" id="ARBA00023242"/>
    </source>
</evidence>
<evidence type="ECO:0000256" key="1">
    <source>
        <dbReference type="ARBA" id="ARBA00022723"/>
    </source>
</evidence>
<dbReference type="OrthoDB" id="1927254at2759"/>
<keyword evidence="5 8" id="KW-0238">DNA-binding</keyword>
<keyword evidence="7 8" id="KW-0539">Nucleus</keyword>
<dbReference type="Gramene" id="PRQ24823">
    <property type="protein sequence ID" value="PRQ24823"/>
    <property type="gene ID" value="RchiOBHm_Chr6g0276721"/>
</dbReference>
<comment type="caution">
    <text evidence="12">The sequence shown here is derived from an EMBL/GenBank/DDBJ whole genome shotgun (WGS) entry which is preliminary data.</text>
</comment>
<comment type="function">
    <text evidence="9">Transcription factor that binds specifically to a 5'-AA[AG]G-3' consensus core sequence.</text>
</comment>
<dbReference type="GO" id="GO:0003677">
    <property type="term" value="F:DNA binding"/>
    <property type="evidence" value="ECO:0007669"/>
    <property type="project" value="UniProtKB-UniRule"/>
</dbReference>
<name>A0A2P6PSB3_ROSCH</name>
<gene>
    <name evidence="12" type="ORF">RchiOBHm_Chr6g0276721</name>
</gene>
<evidence type="ECO:0000256" key="5">
    <source>
        <dbReference type="ARBA" id="ARBA00023125"/>
    </source>
</evidence>
<evidence type="ECO:0000313" key="13">
    <source>
        <dbReference type="Proteomes" id="UP000238479"/>
    </source>
</evidence>
<comment type="subcellular location">
    <subcellularLocation>
        <location evidence="8 9">Nucleus</location>
    </subcellularLocation>
</comment>
<dbReference type="GO" id="GO:0008270">
    <property type="term" value="F:zinc ion binding"/>
    <property type="evidence" value="ECO:0007669"/>
    <property type="project" value="UniProtKB-KW"/>
</dbReference>
<evidence type="ECO:0000256" key="4">
    <source>
        <dbReference type="ARBA" id="ARBA00023015"/>
    </source>
</evidence>
<evidence type="ECO:0000256" key="9">
    <source>
        <dbReference type="RuleBase" id="RU369094"/>
    </source>
</evidence>
<keyword evidence="3 9" id="KW-0862">Zinc</keyword>
<dbReference type="Pfam" id="PF02701">
    <property type="entry name" value="Zn_ribbon_Dof"/>
    <property type="match status" value="1"/>
</dbReference>
<evidence type="ECO:0000256" key="8">
    <source>
        <dbReference type="PROSITE-ProRule" id="PRU00071"/>
    </source>
</evidence>
<keyword evidence="2 8" id="KW-0863">Zinc-finger</keyword>
<sequence length="299" mass="33218">MFTAPVLEQMLHSQSGQLVMNQKPSWKPHVEIAPNCPRCASSNTKFCYYNNYSLSQPRYFCKGCRRYWTKGGSLRNVPVGGGCRKNRRGRSVRLSQADRVSLSYYRHNSSSGSGGDLSEQQSMEGGANGSDIDLAAVFAKFLNQDSSNEHDPNLVGSESIPDDVHEANALSDHSQISSNPEEDLLESVELLEGLVLPDQDHQQLHEEDNIQNIMGNQHHHDLSIHEFGLQGLLGDEDVFWTDTTASLTSSTTSFTWQELDNSFPSNDDDHMKISTTTTNLCSDNWSSFDFSGLEVFSGS</sequence>
<feature type="region of interest" description="Disordered" evidence="10">
    <location>
        <begin position="105"/>
        <end position="129"/>
    </location>
</feature>
<dbReference type="PANTHER" id="PTHR31992:SF316">
    <property type="entry name" value="DOF ZINC FINGER PROTEIN DOF1.2"/>
    <property type="match status" value="1"/>
</dbReference>
<dbReference type="GO" id="GO:0003700">
    <property type="term" value="F:DNA-binding transcription factor activity"/>
    <property type="evidence" value="ECO:0007669"/>
    <property type="project" value="UniProtKB-UniRule"/>
</dbReference>
<dbReference type="STRING" id="74649.A0A2P6PSB3"/>
<dbReference type="OMA" id="SFECQLQ"/>
<dbReference type="PROSITE" id="PS50884">
    <property type="entry name" value="ZF_DOF_2"/>
    <property type="match status" value="1"/>
</dbReference>
<keyword evidence="4 9" id="KW-0805">Transcription regulation</keyword>
<evidence type="ECO:0000256" key="10">
    <source>
        <dbReference type="SAM" id="MobiDB-lite"/>
    </source>
</evidence>
<dbReference type="Proteomes" id="UP000238479">
    <property type="component" value="Chromosome 6"/>
</dbReference>